<dbReference type="AlphaFoldDB" id="A0A4Z0YUT0"/>
<evidence type="ECO:0000256" key="1">
    <source>
        <dbReference type="SAM" id="SignalP"/>
    </source>
</evidence>
<evidence type="ECO:0000313" key="3">
    <source>
        <dbReference type="Proteomes" id="UP000297716"/>
    </source>
</evidence>
<dbReference type="EMBL" id="SKBN01000112">
    <property type="protein sequence ID" value="TGJ82880.1"/>
    <property type="molecule type" value="Genomic_DNA"/>
</dbReference>
<dbReference type="OrthoDB" id="4760968at2759"/>
<organism evidence="2 3">
    <name type="scientific">Xylaria hypoxylon</name>
    <dbReference type="NCBI Taxonomy" id="37992"/>
    <lineage>
        <taxon>Eukaryota</taxon>
        <taxon>Fungi</taxon>
        <taxon>Dikarya</taxon>
        <taxon>Ascomycota</taxon>
        <taxon>Pezizomycotina</taxon>
        <taxon>Sordariomycetes</taxon>
        <taxon>Xylariomycetidae</taxon>
        <taxon>Xylariales</taxon>
        <taxon>Xylariaceae</taxon>
        <taxon>Xylaria</taxon>
    </lineage>
</organism>
<keyword evidence="1" id="KW-0732">Signal</keyword>
<feature type="chain" id="PRO_5021224476" evidence="1">
    <location>
        <begin position="19"/>
        <end position="205"/>
    </location>
</feature>
<gene>
    <name evidence="2" type="ORF">E0Z10_g5876</name>
</gene>
<name>A0A4Z0YUT0_9PEZI</name>
<evidence type="ECO:0000313" key="2">
    <source>
        <dbReference type="EMBL" id="TGJ82880.1"/>
    </source>
</evidence>
<dbReference type="Proteomes" id="UP000297716">
    <property type="component" value="Unassembled WGS sequence"/>
</dbReference>
<feature type="signal peptide" evidence="1">
    <location>
        <begin position="1"/>
        <end position="18"/>
    </location>
</feature>
<proteinExistence type="predicted"/>
<comment type="caution">
    <text evidence="2">The sequence shown here is derived from an EMBL/GenBank/DDBJ whole genome shotgun (WGS) entry which is preliminary data.</text>
</comment>
<sequence>MRYTTFILSALAAPLINARPPFETRSPSTNEVELYAPTYIMDTPASWQIKKQSSISIQCKDPGPACMGFPPGAPKNETIWVRVVCVAKGKGSKKKLHPGVMNPCPSESRCLLISESPSQHARTKRSTDAWLWIENDAGEIPGLSGEQGEDFSSWTNLDGLLREVGSEADDLNIAAVDPITVDIPDPMPESPNRKKKAVVQVLLRH</sequence>
<reference evidence="2 3" key="1">
    <citation type="submission" date="2019-03" db="EMBL/GenBank/DDBJ databases">
        <title>Draft genome sequence of Xylaria hypoxylon DSM 108379, a ubiquitous saprotrophic-parasitic fungi on hardwood.</title>
        <authorList>
            <person name="Buettner E."/>
            <person name="Leonhardt S."/>
            <person name="Gebauer A.M."/>
            <person name="Liers C."/>
            <person name="Hofrichter M."/>
            <person name="Kellner H."/>
        </authorList>
    </citation>
    <scope>NUCLEOTIDE SEQUENCE [LARGE SCALE GENOMIC DNA]</scope>
    <source>
        <strain evidence="2 3">DSM 108379</strain>
    </source>
</reference>
<accession>A0A4Z0YUT0</accession>
<keyword evidence="3" id="KW-1185">Reference proteome</keyword>
<protein>
    <submittedName>
        <fullName evidence="2">Uncharacterized protein</fullName>
    </submittedName>
</protein>